<keyword evidence="2" id="KW-1185">Reference proteome</keyword>
<accession>X6MMM6</accession>
<dbReference type="Gene3D" id="3.90.180.10">
    <property type="entry name" value="Medium-chain alcohol dehydrogenases, catalytic domain"/>
    <property type="match status" value="1"/>
</dbReference>
<sequence>MIFKVQPETSDVILFWNKSTFHYSLFLAMASNQSQILPRPPIRIDEGRQIVIASRPKQAASPTANMFSVAPIPSSVLKKCNNLQPDEVLFTPLYFSVDPYLIRYFFTLWKQIPFSIAVTEVLASRSKEYPNGQRYLFREFPWTTVHVSTKTELDRLVKGGSLMPIPKESPPYDKFSPSEYLGALGLTGQTAYYGLLTTGAFKDGENLFVSGAAG</sequence>
<dbReference type="GO" id="GO:0016628">
    <property type="term" value="F:oxidoreductase activity, acting on the CH-CH group of donors, NAD or NADP as acceptor"/>
    <property type="evidence" value="ECO:0007669"/>
    <property type="project" value="InterPro"/>
</dbReference>
<dbReference type="SUPFAM" id="SSF50129">
    <property type="entry name" value="GroES-like"/>
    <property type="match status" value="1"/>
</dbReference>
<gene>
    <name evidence="1" type="ORF">RFI_22502</name>
</gene>
<reference evidence="1 2" key="1">
    <citation type="journal article" date="2013" name="Curr. Biol.">
        <title>The Genome of the Foraminiferan Reticulomyxa filosa.</title>
        <authorList>
            <person name="Glockner G."/>
            <person name="Hulsmann N."/>
            <person name="Schleicher M."/>
            <person name="Noegel A.A."/>
            <person name="Eichinger L."/>
            <person name="Gallinger C."/>
            <person name="Pawlowski J."/>
            <person name="Sierra R."/>
            <person name="Euteneuer U."/>
            <person name="Pillet L."/>
            <person name="Moustafa A."/>
            <person name="Platzer M."/>
            <person name="Groth M."/>
            <person name="Szafranski K."/>
            <person name="Schliwa M."/>
        </authorList>
    </citation>
    <scope>NUCLEOTIDE SEQUENCE [LARGE SCALE GENOMIC DNA]</scope>
</reference>
<dbReference type="InterPro" id="IPR011032">
    <property type="entry name" value="GroES-like_sf"/>
</dbReference>
<dbReference type="Gene3D" id="3.40.50.720">
    <property type="entry name" value="NAD(P)-binding Rossmann-like Domain"/>
    <property type="match status" value="1"/>
</dbReference>
<protein>
    <submittedName>
        <fullName evidence="1">Uncharacterized protein</fullName>
    </submittedName>
</protein>
<dbReference type="OrthoDB" id="809632at2759"/>
<proteinExistence type="predicted"/>
<dbReference type="PANTHER" id="PTHR43205">
    <property type="entry name" value="PROSTAGLANDIN REDUCTASE"/>
    <property type="match status" value="1"/>
</dbReference>
<dbReference type="Proteomes" id="UP000023152">
    <property type="component" value="Unassembled WGS sequence"/>
</dbReference>
<dbReference type="PANTHER" id="PTHR43205:SF7">
    <property type="entry name" value="PROSTAGLANDIN REDUCTASE 1"/>
    <property type="match status" value="1"/>
</dbReference>
<organism evidence="1 2">
    <name type="scientific">Reticulomyxa filosa</name>
    <dbReference type="NCBI Taxonomy" id="46433"/>
    <lineage>
        <taxon>Eukaryota</taxon>
        <taxon>Sar</taxon>
        <taxon>Rhizaria</taxon>
        <taxon>Retaria</taxon>
        <taxon>Foraminifera</taxon>
        <taxon>Monothalamids</taxon>
        <taxon>Reticulomyxidae</taxon>
        <taxon>Reticulomyxa</taxon>
    </lineage>
</organism>
<dbReference type="AlphaFoldDB" id="X6MMM6"/>
<comment type="caution">
    <text evidence="1">The sequence shown here is derived from an EMBL/GenBank/DDBJ whole genome shotgun (WGS) entry which is preliminary data.</text>
</comment>
<evidence type="ECO:0000313" key="1">
    <source>
        <dbReference type="EMBL" id="ETO14866.1"/>
    </source>
</evidence>
<evidence type="ECO:0000313" key="2">
    <source>
        <dbReference type="Proteomes" id="UP000023152"/>
    </source>
</evidence>
<dbReference type="EMBL" id="ASPP01019696">
    <property type="protein sequence ID" value="ETO14866.1"/>
    <property type="molecule type" value="Genomic_DNA"/>
</dbReference>
<name>X6MMM6_RETFI</name>
<dbReference type="InterPro" id="IPR045010">
    <property type="entry name" value="MDR_fam"/>
</dbReference>